<feature type="transmembrane region" description="Helical" evidence="1">
    <location>
        <begin position="249"/>
        <end position="270"/>
    </location>
</feature>
<dbReference type="AlphaFoldDB" id="A0A1K1QK87"/>
<dbReference type="EMBL" id="FPIY01000004">
    <property type="protein sequence ID" value="SFW60352.1"/>
    <property type="molecule type" value="Genomic_DNA"/>
</dbReference>
<keyword evidence="1" id="KW-1133">Transmembrane helix</keyword>
<keyword evidence="1" id="KW-0812">Transmembrane</keyword>
<dbReference type="Proteomes" id="UP000183257">
    <property type="component" value="Unassembled WGS sequence"/>
</dbReference>
<feature type="transmembrane region" description="Helical" evidence="1">
    <location>
        <begin position="68"/>
        <end position="87"/>
    </location>
</feature>
<reference evidence="3" key="1">
    <citation type="submission" date="2016-11" db="EMBL/GenBank/DDBJ databases">
        <authorList>
            <person name="Varghese N."/>
            <person name="Submissions S."/>
        </authorList>
    </citation>
    <scope>NUCLEOTIDE SEQUENCE [LARGE SCALE GENOMIC DNA]</scope>
    <source>
        <strain evidence="3">DSM 24786</strain>
    </source>
</reference>
<name>A0A1K1QK87_9FLAO</name>
<evidence type="ECO:0000313" key="3">
    <source>
        <dbReference type="Proteomes" id="UP000183257"/>
    </source>
</evidence>
<sequence length="280" mass="32174">MKYIKDIDWSLLWSITKDIILPHTGTLILNSILFLIIGLFLSIIYAVILHKKGVLKRKPKYYNWLVKLYIPIIIGLFMYIFGQIGFLRGVYKIIDKEKAIVVNGLYDVSIDYTFDSEESKNDFIKRLQEAAKEARTGSNYLSDILKISAVNYNTGNSVIDAGKNKLSLYLIDEYGDEIYTTGMYAMLNVAGAKAHININEALPYNEFSSAMEILLDVGYNDIEIAVKDKLTNWFSTMLESQYKSMVKSLCFLLLIIMAFPLLEFFIYTRYMKAQNKDKKA</sequence>
<keyword evidence="1" id="KW-0472">Membrane</keyword>
<keyword evidence="3" id="KW-1185">Reference proteome</keyword>
<evidence type="ECO:0000313" key="2">
    <source>
        <dbReference type="EMBL" id="SFW60352.1"/>
    </source>
</evidence>
<dbReference type="RefSeq" id="WP_072304362.1">
    <property type="nucleotide sequence ID" value="NZ_FPIY01000004.1"/>
</dbReference>
<evidence type="ECO:0000256" key="1">
    <source>
        <dbReference type="SAM" id="Phobius"/>
    </source>
</evidence>
<protein>
    <submittedName>
        <fullName evidence="2">Uncharacterized protein</fullName>
    </submittedName>
</protein>
<dbReference type="OrthoDB" id="750324at2"/>
<dbReference type="STRING" id="76595.SAMN05660313_02732"/>
<gene>
    <name evidence="2" type="ORF">SAMN05660313_02732</name>
</gene>
<accession>A0A1K1QK87</accession>
<proteinExistence type="predicted"/>
<feature type="transmembrane region" description="Helical" evidence="1">
    <location>
        <begin position="27"/>
        <end position="48"/>
    </location>
</feature>
<organism evidence="2 3">
    <name type="scientific">Cellulophaga fucicola</name>
    <dbReference type="NCBI Taxonomy" id="76595"/>
    <lineage>
        <taxon>Bacteria</taxon>
        <taxon>Pseudomonadati</taxon>
        <taxon>Bacteroidota</taxon>
        <taxon>Flavobacteriia</taxon>
        <taxon>Flavobacteriales</taxon>
        <taxon>Flavobacteriaceae</taxon>
        <taxon>Cellulophaga</taxon>
    </lineage>
</organism>